<feature type="transmembrane region" description="Helical" evidence="2">
    <location>
        <begin position="43"/>
        <end position="64"/>
    </location>
</feature>
<sequence length="1410" mass="157159">MFEAARFGDEISHTSALGGFLIGAALGIALIATVAIATFTCGFGVALLAGLAAGIGGSLLTAAGEAIGSMFSSPSGTILTASPNVFVNSRKAARVEKSLGACDKHPGPVQIAEGSTNVFINSSAAARKGDKLTCGATISGGSGNVIIGGGTYRYLPVDDEIPKWLRTTVDVLMAVAGAAGGIAQLIKAGTQAGMKAVMPCALKFTAGFVAGEVASRYVVEPVARKAIGGLVGNPVDLTTGRKLIPDEVDFSLPGLMPIEWSRFYASDLSVDSVLGRGWVLPWEQSLRRRGSFIYLTDNQGREIPFVTLQPGERIYNPHEQVYLVCTEGGHYLLQTLDNLFFYFGEVPDDDSPVPLQRIENALGHFLHFTRTAQGTLTDISATGGTRVHLHYDHPLGRLTEIKRLVNNQAVETLTQYRYDEQGQLSTVINRNGDSVRSFSYADGVMVNHSNALGLGCHYRWETLGGQPRVVEHWTSDGEHFHFRYDLEGRTSWATDVLGRELEVQYNADHRVIASRDYGGERYAIELDDNGNMVGLSLPDGNRLQFKYDEFARLLEETDPLGRTIAYEYHHLTTLVTKVSYPDGSTWQARYDDKGNLLAEIDALGQLTEYLNGDDGLPHTIIDANHKSKYLWWNTLAQVERYQDCSGKCTTYRYDERQHLVAVTDALQQTTTLERKPDGEVLRINHPDGTAENFTYNVYGQVLSHADGKGQITRLQRTARGLPSSRQDAKGQQIRYEYDKAIRLTALVNENNATYSFAYDAADRLSEEVRVDNLTRRFSYNEGGYLTRVDEIGYGENGEQPQRETRFERDAIGRLIAKLNRDARQQYEYDDGDRLLSIHRQPTMTGKQLGVTEEKLEYAYDLLGRLTQEVTADGALSYEYDPLSNLTTLTLPDGRKINHLYYGSGHLHQLNLDGQVISDMERDDLHREVYRTQGKLTSCFGYDVMGRKAWQFASTLPAEKLSQVHNTGINTSLLVEHAYNPVHRRYQYDPAGELVRTLDKLRGEIKYEYEANGQLHSRDTGSLIGSEEFRYDAAANRLNFNTSQFDKVKDNRIRQWRNQEYRYDPWGNLIEKRSAHGKLQSFSYDCENRLVRAETLVNGKLESTGEYRYDSLGRRVAKTAEIKGAKEQKHFLWQGLRMLREETPGQSSLYLYEPGSYAPLARVDQAEGEEQKLYYFHTDQIGTPLELTNGDGEIVWQATYRSWGTIEQLAVNEVEQNLRFQGQYFDDETGLHYNTLRYYDPEVGRFFTQDPIGLEGGNNLYAYVPSPITWVDPLGLAACPMREVNGAKIFGKGQKDGTPGHDQFSEAIANKLAMSGKFKEIYLNRSYSFANGKGVSGRRPDIMAVDSSGRVHAIELASKTDMGSKLPSLTGRNQAAMSNLPKAGQGNIVVLKHPYNASKIKSVLDNLIDSI</sequence>
<evidence type="ECO:0000313" key="7">
    <source>
        <dbReference type="Proteomes" id="UP000426235"/>
    </source>
</evidence>
<keyword evidence="2" id="KW-0812">Transmembrane</keyword>
<evidence type="ECO:0000313" key="6">
    <source>
        <dbReference type="EMBL" id="QGW77104.1"/>
    </source>
</evidence>
<dbReference type="InterPro" id="IPR008727">
    <property type="entry name" value="PAAR_motif"/>
</dbReference>
<organism evidence="6 7">
    <name type="scientific">Pseudomonas alkylphenolica</name>
    <dbReference type="NCBI Taxonomy" id="237609"/>
    <lineage>
        <taxon>Bacteria</taxon>
        <taxon>Pseudomonadati</taxon>
        <taxon>Pseudomonadota</taxon>
        <taxon>Gammaproteobacteria</taxon>
        <taxon>Pseudomonadales</taxon>
        <taxon>Pseudomonadaceae</taxon>
        <taxon>Pseudomonas</taxon>
    </lineage>
</organism>
<evidence type="ECO:0000259" key="4">
    <source>
        <dbReference type="Pfam" id="PF25023"/>
    </source>
</evidence>
<protein>
    <submittedName>
        <fullName evidence="6">Type IV secretion protein Rhs</fullName>
    </submittedName>
</protein>
<feature type="domain" description="Teneurin-like YD-shell" evidence="4">
    <location>
        <begin position="480"/>
        <end position="597"/>
    </location>
</feature>
<dbReference type="InterPro" id="IPR045351">
    <property type="entry name" value="DUF6531"/>
</dbReference>
<dbReference type="Proteomes" id="UP000426235">
    <property type="component" value="Chromosome"/>
</dbReference>
<accession>A0A6I6H7C9</accession>
<dbReference type="InterPro" id="IPR006530">
    <property type="entry name" value="YD"/>
</dbReference>
<keyword evidence="1" id="KW-0677">Repeat</keyword>
<gene>
    <name evidence="6" type="ORF">GPJ81_10580</name>
</gene>
<dbReference type="Gene3D" id="2.180.10.10">
    <property type="entry name" value="RHS repeat-associated core"/>
    <property type="match status" value="4"/>
</dbReference>
<evidence type="ECO:0000259" key="5">
    <source>
        <dbReference type="Pfam" id="PF25799"/>
    </source>
</evidence>
<dbReference type="CDD" id="cd14742">
    <property type="entry name" value="PAAR_RHS"/>
    <property type="match status" value="1"/>
</dbReference>
<dbReference type="RefSeq" id="WP_157192126.1">
    <property type="nucleotide sequence ID" value="NZ_CP046621.1"/>
</dbReference>
<keyword evidence="7" id="KW-1185">Reference proteome</keyword>
<evidence type="ECO:0000259" key="3">
    <source>
        <dbReference type="Pfam" id="PF20148"/>
    </source>
</evidence>
<dbReference type="NCBIfam" id="TIGR01643">
    <property type="entry name" value="YD_repeat_2x"/>
    <property type="match status" value="7"/>
</dbReference>
<dbReference type="PANTHER" id="PTHR32305:SF15">
    <property type="entry name" value="PROTEIN RHSA-RELATED"/>
    <property type="match status" value="1"/>
</dbReference>
<dbReference type="Pfam" id="PF05488">
    <property type="entry name" value="PAAR_motif"/>
    <property type="match status" value="1"/>
</dbReference>
<evidence type="ECO:0000256" key="1">
    <source>
        <dbReference type="ARBA" id="ARBA00022737"/>
    </source>
</evidence>
<proteinExistence type="predicted"/>
<keyword evidence="2" id="KW-1133">Transmembrane helix</keyword>
<dbReference type="Pfam" id="PF25023">
    <property type="entry name" value="TEN_YD-shell"/>
    <property type="match status" value="3"/>
</dbReference>
<reference evidence="6" key="1">
    <citation type="submission" date="2019-12" db="EMBL/GenBank/DDBJ databases">
        <title>Hybrid Genome Assemblies of two High G+C Isolates from Undergraduate Microbiology Courses.</title>
        <authorList>
            <person name="Ne Ville C.J."/>
            <person name="Enright D."/>
            <person name="Hernandez I."/>
            <person name="Dodsworth J."/>
            <person name="Orwin P.M."/>
        </authorList>
    </citation>
    <scope>NUCLEOTIDE SEQUENCE [LARGE SCALE GENOMIC DNA]</scope>
    <source>
        <strain evidence="6">Neo</strain>
    </source>
</reference>
<keyword evidence="2" id="KW-0472">Membrane</keyword>
<dbReference type="InterPro" id="IPR022385">
    <property type="entry name" value="Rhs_assc_core"/>
</dbReference>
<dbReference type="Gene3D" id="2.60.200.60">
    <property type="match status" value="1"/>
</dbReference>
<name>A0A6I6H7C9_9PSED</name>
<dbReference type="Pfam" id="PF20148">
    <property type="entry name" value="DUF6531"/>
    <property type="match status" value="1"/>
</dbReference>
<dbReference type="NCBIfam" id="TIGR03696">
    <property type="entry name" value="Rhs_assc_core"/>
    <property type="match status" value="1"/>
</dbReference>
<feature type="domain" description="Teneurin-like YD-shell" evidence="4">
    <location>
        <begin position="999"/>
        <end position="1249"/>
    </location>
</feature>
<dbReference type="InterPro" id="IPR050708">
    <property type="entry name" value="T6SS_VgrG/RHS"/>
</dbReference>
<feature type="domain" description="Double-stranded DNA deaminase toxin A prePAAR motif" evidence="5">
    <location>
        <begin position="1"/>
        <end position="58"/>
    </location>
</feature>
<evidence type="ECO:0000256" key="2">
    <source>
        <dbReference type="SAM" id="Phobius"/>
    </source>
</evidence>
<dbReference type="InterPro" id="IPR056823">
    <property type="entry name" value="TEN-like_YD-shell"/>
</dbReference>
<dbReference type="EMBL" id="CP046621">
    <property type="protein sequence ID" value="QGW77104.1"/>
    <property type="molecule type" value="Genomic_DNA"/>
</dbReference>
<feature type="domain" description="Teneurin-like YD-shell" evidence="4">
    <location>
        <begin position="647"/>
        <end position="780"/>
    </location>
</feature>
<dbReference type="Pfam" id="PF05593">
    <property type="entry name" value="RHS_repeat"/>
    <property type="match status" value="1"/>
</dbReference>
<dbReference type="InterPro" id="IPR031325">
    <property type="entry name" value="RHS_repeat"/>
</dbReference>
<dbReference type="PRINTS" id="PR00394">
    <property type="entry name" value="RHSPROTEIN"/>
</dbReference>
<feature type="domain" description="DUF6531" evidence="3">
    <location>
        <begin position="232"/>
        <end position="305"/>
    </location>
</feature>
<dbReference type="InterPro" id="IPR057925">
    <property type="entry name" value="prePAAR_DddA"/>
</dbReference>
<dbReference type="Pfam" id="PF25799">
    <property type="entry name" value="prePAAR_I"/>
    <property type="match status" value="1"/>
</dbReference>
<feature type="transmembrane region" description="Helical" evidence="2">
    <location>
        <begin position="16"/>
        <end position="36"/>
    </location>
</feature>
<dbReference type="PANTHER" id="PTHR32305">
    <property type="match status" value="1"/>
</dbReference>